<evidence type="ECO:0008006" key="3">
    <source>
        <dbReference type="Google" id="ProtNLM"/>
    </source>
</evidence>
<organism evidence="1 2">
    <name type="scientific">Remersonia thermophila</name>
    <dbReference type="NCBI Taxonomy" id="72144"/>
    <lineage>
        <taxon>Eukaryota</taxon>
        <taxon>Fungi</taxon>
        <taxon>Dikarya</taxon>
        <taxon>Ascomycota</taxon>
        <taxon>Pezizomycotina</taxon>
        <taxon>Sordariomycetes</taxon>
        <taxon>Sordariomycetidae</taxon>
        <taxon>Sordariales</taxon>
        <taxon>Sordariales incertae sedis</taxon>
        <taxon>Remersonia</taxon>
    </lineage>
</organism>
<accession>A0ABR4D6F8</accession>
<dbReference type="Pfam" id="PF03659">
    <property type="entry name" value="Glyco_hydro_71"/>
    <property type="match status" value="1"/>
</dbReference>
<evidence type="ECO:0000313" key="1">
    <source>
        <dbReference type="EMBL" id="KAL2265944.1"/>
    </source>
</evidence>
<proteinExistence type="predicted"/>
<evidence type="ECO:0000313" key="2">
    <source>
        <dbReference type="Proteomes" id="UP001600064"/>
    </source>
</evidence>
<gene>
    <name evidence="1" type="ORF">VTJ83DRAFT_5296</name>
</gene>
<reference evidence="1 2" key="1">
    <citation type="journal article" date="2024" name="Commun. Biol.">
        <title>Comparative genomic analysis of thermophilic fungi reveals convergent evolutionary adaptations and gene losses.</title>
        <authorList>
            <person name="Steindorff A.S."/>
            <person name="Aguilar-Pontes M.V."/>
            <person name="Robinson A.J."/>
            <person name="Andreopoulos B."/>
            <person name="LaButti K."/>
            <person name="Kuo A."/>
            <person name="Mondo S."/>
            <person name="Riley R."/>
            <person name="Otillar R."/>
            <person name="Haridas S."/>
            <person name="Lipzen A."/>
            <person name="Grimwood J."/>
            <person name="Schmutz J."/>
            <person name="Clum A."/>
            <person name="Reid I.D."/>
            <person name="Moisan M.C."/>
            <person name="Butler G."/>
            <person name="Nguyen T.T.M."/>
            <person name="Dewar K."/>
            <person name="Conant G."/>
            <person name="Drula E."/>
            <person name="Henrissat B."/>
            <person name="Hansel C."/>
            <person name="Singer S."/>
            <person name="Hutchinson M.I."/>
            <person name="de Vries R.P."/>
            <person name="Natvig D.O."/>
            <person name="Powell A.J."/>
            <person name="Tsang A."/>
            <person name="Grigoriev I.V."/>
        </authorList>
    </citation>
    <scope>NUCLEOTIDE SEQUENCE [LARGE SCALE GENOMIC DNA]</scope>
    <source>
        <strain evidence="1 2">ATCC 22073</strain>
    </source>
</reference>
<protein>
    <recommendedName>
        <fullName evidence="3">Glycoside hydrolase family 71 protein</fullName>
    </recommendedName>
</protein>
<dbReference type="InterPro" id="IPR005197">
    <property type="entry name" value="Glyco_hydro_71"/>
</dbReference>
<comment type="caution">
    <text evidence="1">The sequence shown here is derived from an EMBL/GenBank/DDBJ whole genome shotgun (WGS) entry which is preliminary data.</text>
</comment>
<dbReference type="CDD" id="cd11577">
    <property type="entry name" value="GH71"/>
    <property type="match status" value="1"/>
</dbReference>
<sequence length="401" mass="44288">MDRRKVFAHYMVGLTNGQTSDIWIREINTAKLAGIDGFALNIGPNDPWTKEQLTKAYKAAEQATRFSLFLSFDMAAGSWSVPQVVDLIRTYSGSPAQTRVDGLPLVSTFEGPGWAGNWAAVRRETGGICLIPSWSSLGPYGVGQKLDLIDGAFSWDAWPKAEQHRMTTVEDHLYKENLRGKKYMMGVSPWFYTDLHQWNKHWYSSSESLWFDRWQQVLEIRPDFVQIITWNDFGESSYISDIMPSQVVSGAHGYISDHSHAGFRAVLPYLIAAYKAGTGESSWTGPDTVCAWYRTMPVRGRGVDRRSGRVSAVHGARDVISVMAVTKGPASIEVSIGDSRRMTLKTTGTSPLSYFELPFSRSTTGPVGLALNGKRVVGPEITNGPANGKVSLNAVSIHVQA</sequence>
<dbReference type="Proteomes" id="UP001600064">
    <property type="component" value="Unassembled WGS sequence"/>
</dbReference>
<dbReference type="GeneID" id="98126524"/>
<name>A0ABR4D6F8_9PEZI</name>
<dbReference type="EMBL" id="JAZGUE010000005">
    <property type="protein sequence ID" value="KAL2265944.1"/>
    <property type="molecule type" value="Genomic_DNA"/>
</dbReference>
<dbReference type="Gene3D" id="3.20.20.80">
    <property type="entry name" value="Glycosidases"/>
    <property type="match status" value="1"/>
</dbReference>
<dbReference type="RefSeq" id="XP_070864671.1">
    <property type="nucleotide sequence ID" value="XM_071011880.1"/>
</dbReference>
<keyword evidence="2" id="KW-1185">Reference proteome</keyword>